<organism evidence="12 13">
    <name type="scientific">Candidatus Rhodoluna planktonica</name>
    <dbReference type="NCBI Taxonomy" id="535712"/>
    <lineage>
        <taxon>Bacteria</taxon>
        <taxon>Bacillati</taxon>
        <taxon>Actinomycetota</taxon>
        <taxon>Actinomycetes</taxon>
        <taxon>Micrococcales</taxon>
        <taxon>Microbacteriaceae</taxon>
        <taxon>Luna cluster</taxon>
        <taxon>Luna-1 subcluster</taxon>
        <taxon>Rhodoluna</taxon>
    </lineage>
</organism>
<evidence type="ECO:0000256" key="5">
    <source>
        <dbReference type="ARBA" id="ARBA00022679"/>
    </source>
</evidence>
<sequence length="147" mass="15509">MAKTLSENSIRVGAIALDWQHAIAMAGELLQASGYAAPDYATAMIDAVSELGPYIVIAPGLALAHAKPTELVYETGLCLVTLAEPIEFGHSSNDPVRLVFALAAIDHSSHLGLLAELSDFLSADSNVNFLLNARSTDEIIAYLNSAL</sequence>
<reference evidence="12 13" key="1">
    <citation type="journal article" date="2016" name="Biochim. Biophys. Acta">
        <title>Photochemical characterization of actinorhodopsin and its functional existence in the natural host.</title>
        <authorList>
            <person name="Nakamura S."/>
            <person name="Kikukawa T."/>
            <person name="Tamogami J."/>
            <person name="Kamiya M."/>
            <person name="Aizawa T."/>
            <person name="Hahn M.W."/>
            <person name="Ihara K."/>
            <person name="Kamo N."/>
            <person name="Demura M."/>
        </authorList>
    </citation>
    <scope>NUCLEOTIDE SEQUENCE [LARGE SCALE GENOMIC DNA]</scope>
    <source>
        <strain evidence="12 13">MWH-Dar1</strain>
    </source>
</reference>
<evidence type="ECO:0000256" key="4">
    <source>
        <dbReference type="ARBA" id="ARBA00022553"/>
    </source>
</evidence>
<dbReference type="CDD" id="cd00211">
    <property type="entry name" value="PTS_IIA_fru"/>
    <property type="match status" value="1"/>
</dbReference>
<dbReference type="KEGG" id="rpla:A4Z71_05485"/>
<dbReference type="OrthoDB" id="1634238at2"/>
<feature type="domain" description="PTS EIIA type-2" evidence="11">
    <location>
        <begin position="3"/>
        <end position="146"/>
    </location>
</feature>
<keyword evidence="2" id="KW-0813">Transport</keyword>
<evidence type="ECO:0000256" key="1">
    <source>
        <dbReference type="ARBA" id="ARBA00004496"/>
    </source>
</evidence>
<dbReference type="PANTHER" id="PTHR36203:SF1">
    <property type="entry name" value="ASCORBATE-SPECIFIC PTS SYSTEM EIIA COMPONENT"/>
    <property type="match status" value="1"/>
</dbReference>
<keyword evidence="5" id="KW-0808">Transferase</keyword>
<keyword evidence="7" id="KW-0418">Kinase</keyword>
<evidence type="ECO:0000313" key="13">
    <source>
        <dbReference type="Proteomes" id="UP000243784"/>
    </source>
</evidence>
<evidence type="ECO:0000256" key="2">
    <source>
        <dbReference type="ARBA" id="ARBA00022448"/>
    </source>
</evidence>
<dbReference type="SUPFAM" id="SSF55804">
    <property type="entry name" value="Phoshotransferase/anion transport protein"/>
    <property type="match status" value="1"/>
</dbReference>
<evidence type="ECO:0000256" key="8">
    <source>
        <dbReference type="ARBA" id="ARBA00037387"/>
    </source>
</evidence>
<dbReference type="InterPro" id="IPR002178">
    <property type="entry name" value="PTS_EIIA_type-2_dom"/>
</dbReference>
<dbReference type="Gene3D" id="3.40.930.10">
    <property type="entry name" value="Mannitol-specific EII, Chain A"/>
    <property type="match status" value="1"/>
</dbReference>
<protein>
    <recommendedName>
        <fullName evidence="9">Ascorbate-specific PTS system EIIA component</fullName>
    </recommendedName>
    <alternativeName>
        <fullName evidence="10">Ascorbate-specific phosphotransferase enzyme IIA component</fullName>
    </alternativeName>
</protein>
<keyword evidence="3" id="KW-0963">Cytoplasm</keyword>
<keyword evidence="6" id="KW-0598">Phosphotransferase system</keyword>
<dbReference type="GO" id="GO:0009401">
    <property type="term" value="P:phosphoenolpyruvate-dependent sugar phosphotransferase system"/>
    <property type="evidence" value="ECO:0007669"/>
    <property type="project" value="UniProtKB-KW"/>
</dbReference>
<evidence type="ECO:0000313" key="12">
    <source>
        <dbReference type="EMBL" id="AOY56752.1"/>
    </source>
</evidence>
<dbReference type="InterPro" id="IPR016152">
    <property type="entry name" value="PTrfase/Anion_transptr"/>
</dbReference>
<dbReference type="PROSITE" id="PS51094">
    <property type="entry name" value="PTS_EIIA_TYPE_2"/>
    <property type="match status" value="1"/>
</dbReference>
<evidence type="ECO:0000256" key="10">
    <source>
        <dbReference type="ARBA" id="ARBA00042072"/>
    </source>
</evidence>
<dbReference type="GO" id="GO:0005737">
    <property type="term" value="C:cytoplasm"/>
    <property type="evidence" value="ECO:0007669"/>
    <property type="project" value="UniProtKB-SubCell"/>
</dbReference>
<evidence type="ECO:0000259" key="11">
    <source>
        <dbReference type="PROSITE" id="PS51094"/>
    </source>
</evidence>
<dbReference type="Pfam" id="PF00359">
    <property type="entry name" value="PTS_EIIA_2"/>
    <property type="match status" value="1"/>
</dbReference>
<dbReference type="Proteomes" id="UP000243784">
    <property type="component" value="Chromosome"/>
</dbReference>
<comment type="function">
    <text evidence="8">The phosphoenolpyruvate-dependent sugar phosphotransferase system (sugar PTS), a major carbohydrate active transport system, catalyzes the phosphorylation of incoming sugar substrates concomitantly with their translocation across the cell membrane. The enzyme II UlaABC PTS system is involved in ascorbate transport.</text>
</comment>
<dbReference type="PANTHER" id="PTHR36203">
    <property type="entry name" value="ASCORBATE-SPECIFIC PTS SYSTEM EIIA COMPONENT"/>
    <property type="match status" value="1"/>
</dbReference>
<accession>A0A1D9E113</accession>
<keyword evidence="4" id="KW-0597">Phosphoprotein</keyword>
<dbReference type="InterPro" id="IPR051351">
    <property type="entry name" value="Ascorbate-PTS_EIIA_comp"/>
</dbReference>
<gene>
    <name evidence="12" type="ORF">A4Z71_05485</name>
</gene>
<keyword evidence="13" id="KW-1185">Reference proteome</keyword>
<dbReference type="EMBL" id="CP015208">
    <property type="protein sequence ID" value="AOY56752.1"/>
    <property type="molecule type" value="Genomic_DNA"/>
</dbReference>
<evidence type="ECO:0000256" key="7">
    <source>
        <dbReference type="ARBA" id="ARBA00022777"/>
    </source>
</evidence>
<dbReference type="STRING" id="535712.A4Z71_05485"/>
<dbReference type="GO" id="GO:0016301">
    <property type="term" value="F:kinase activity"/>
    <property type="evidence" value="ECO:0007669"/>
    <property type="project" value="UniProtKB-KW"/>
</dbReference>
<evidence type="ECO:0000256" key="9">
    <source>
        <dbReference type="ARBA" id="ARBA00041175"/>
    </source>
</evidence>
<evidence type="ECO:0000256" key="3">
    <source>
        <dbReference type="ARBA" id="ARBA00022490"/>
    </source>
</evidence>
<comment type="subcellular location">
    <subcellularLocation>
        <location evidence="1">Cytoplasm</location>
    </subcellularLocation>
</comment>
<name>A0A1D9E113_9MICO</name>
<evidence type="ECO:0000256" key="6">
    <source>
        <dbReference type="ARBA" id="ARBA00022683"/>
    </source>
</evidence>
<proteinExistence type="predicted"/>
<dbReference type="AlphaFoldDB" id="A0A1D9E113"/>